<dbReference type="AlphaFoldDB" id="A0A220QHJ3"/>
<protein>
    <submittedName>
        <fullName evidence="1">Uncharacterized protein</fullName>
    </submittedName>
</protein>
<name>A0A220QHJ3_KLEPN</name>
<geneLocation type="plasmid" evidence="1">
    <name>pKP301b</name>
</geneLocation>
<reference evidence="2 3" key="2">
    <citation type="submission" date="2018-06" db="EMBL/GenBank/DDBJ databases">
        <authorList>
            <consortium name="Pathogen Informatics"/>
            <person name="Doyle S."/>
        </authorList>
    </citation>
    <scope>NUCLEOTIDE SEQUENCE [LARGE SCALE GENOMIC DNA]</scope>
    <source>
        <strain evidence="2 3">NCTC9140</strain>
    </source>
</reference>
<dbReference type="EMBL" id="KY354306">
    <property type="protein sequence ID" value="ASK04264.1"/>
    <property type="molecule type" value="Genomic_DNA"/>
</dbReference>
<organism evidence="1">
    <name type="scientific">Klebsiella pneumoniae</name>
    <dbReference type="NCBI Taxonomy" id="573"/>
    <lineage>
        <taxon>Bacteria</taxon>
        <taxon>Pseudomonadati</taxon>
        <taxon>Pseudomonadota</taxon>
        <taxon>Gammaproteobacteria</taxon>
        <taxon>Enterobacterales</taxon>
        <taxon>Enterobacteriaceae</taxon>
        <taxon>Klebsiella/Raoultella group</taxon>
        <taxon>Klebsiella</taxon>
        <taxon>Klebsiella pneumoniae complex</taxon>
    </lineage>
</organism>
<dbReference type="Proteomes" id="UP000254938">
    <property type="component" value="Unassembled WGS sequence"/>
</dbReference>
<reference evidence="1" key="1">
    <citation type="submission" date="2016-12" db="EMBL/GenBank/DDBJ databases">
        <title>Draft genome sequence of a CTX-M-15-producing endophytic Klebsiella pneumoniae sequence type 198 isolate from lettuce.</title>
        <authorList>
            <person name="Lopes R.Sr."/>
        </authorList>
    </citation>
    <scope>NUCLEOTIDE SEQUENCE</scope>
    <source>
        <strain evidence="1">301</strain>
        <plasmid evidence="1">pKP301b</plasmid>
    </source>
</reference>
<sequence length="48" mass="5219">MISPQMNFVLLLIGLTNNVLNLILNCLKLSHQLLVVGCLGVGRCSKPK</sequence>
<accession>A0A220QHJ3</accession>
<evidence type="ECO:0000313" key="2">
    <source>
        <dbReference type="EMBL" id="STS78530.1"/>
    </source>
</evidence>
<keyword evidence="1" id="KW-0614">Plasmid</keyword>
<evidence type="ECO:0000313" key="3">
    <source>
        <dbReference type="Proteomes" id="UP000254938"/>
    </source>
</evidence>
<dbReference type="EMBL" id="UGKQ01000003">
    <property type="protein sequence ID" value="STS78530.1"/>
    <property type="molecule type" value="Genomic_DNA"/>
</dbReference>
<evidence type="ECO:0000313" key="1">
    <source>
        <dbReference type="EMBL" id="ASK04264.1"/>
    </source>
</evidence>
<gene>
    <name evidence="2" type="ORF">NCTC9140_00163</name>
</gene>
<proteinExistence type="predicted"/>